<keyword evidence="3" id="KW-0808">Transferase</keyword>
<dbReference type="PROSITE" id="PS00518">
    <property type="entry name" value="ZF_RING_1"/>
    <property type="match status" value="1"/>
</dbReference>
<accession>A0ABR3B3F3</accession>
<feature type="domain" description="RING-type" evidence="10">
    <location>
        <begin position="19"/>
        <end position="58"/>
    </location>
</feature>
<proteinExistence type="predicted"/>
<dbReference type="SMART" id="SM00184">
    <property type="entry name" value="RING"/>
    <property type="match status" value="1"/>
</dbReference>
<dbReference type="PANTHER" id="PTHR46077:SF1">
    <property type="entry name" value="TOP1 BINDING ARGININE_SERINE RICH PROTEIN, E3 UBIQUITIN LIGASE"/>
    <property type="match status" value="1"/>
</dbReference>
<dbReference type="InterPro" id="IPR013083">
    <property type="entry name" value="Znf_RING/FYVE/PHD"/>
</dbReference>
<dbReference type="PANTHER" id="PTHR46077">
    <property type="entry name" value="E3 UBIQUITIN-PROTEIN LIGASE TOPORS"/>
    <property type="match status" value="1"/>
</dbReference>
<comment type="caution">
    <text evidence="11">The sequence shown here is derived from an EMBL/GenBank/DDBJ whole genome shotgun (WGS) entry which is preliminary data.</text>
</comment>
<evidence type="ECO:0000256" key="5">
    <source>
        <dbReference type="ARBA" id="ARBA00022771"/>
    </source>
</evidence>
<evidence type="ECO:0000256" key="8">
    <source>
        <dbReference type="ARBA" id="ARBA00023163"/>
    </source>
</evidence>
<evidence type="ECO:0000259" key="10">
    <source>
        <dbReference type="PROSITE" id="PS50089"/>
    </source>
</evidence>
<evidence type="ECO:0000256" key="9">
    <source>
        <dbReference type="PROSITE-ProRule" id="PRU00175"/>
    </source>
</evidence>
<dbReference type="EC" id="2.3.2.27" evidence="2"/>
<evidence type="ECO:0000256" key="6">
    <source>
        <dbReference type="ARBA" id="ARBA00022833"/>
    </source>
</evidence>
<dbReference type="Proteomes" id="UP001448207">
    <property type="component" value="Unassembled WGS sequence"/>
</dbReference>
<organism evidence="11 12">
    <name type="scientific">Phycomyces blakesleeanus</name>
    <dbReference type="NCBI Taxonomy" id="4837"/>
    <lineage>
        <taxon>Eukaryota</taxon>
        <taxon>Fungi</taxon>
        <taxon>Fungi incertae sedis</taxon>
        <taxon>Mucoromycota</taxon>
        <taxon>Mucoromycotina</taxon>
        <taxon>Mucoromycetes</taxon>
        <taxon>Mucorales</taxon>
        <taxon>Phycomycetaceae</taxon>
        <taxon>Phycomyces</taxon>
    </lineage>
</organism>
<name>A0ABR3B3F3_PHYBL</name>
<dbReference type="InterPro" id="IPR017907">
    <property type="entry name" value="Znf_RING_CS"/>
</dbReference>
<evidence type="ECO:0000256" key="4">
    <source>
        <dbReference type="ARBA" id="ARBA00022723"/>
    </source>
</evidence>
<evidence type="ECO:0000313" key="11">
    <source>
        <dbReference type="EMBL" id="KAL0087922.1"/>
    </source>
</evidence>
<dbReference type="PROSITE" id="PS50089">
    <property type="entry name" value="ZF_RING_2"/>
    <property type="match status" value="1"/>
</dbReference>
<dbReference type="Gene3D" id="3.30.40.10">
    <property type="entry name" value="Zinc/RING finger domain, C3HC4 (zinc finger)"/>
    <property type="match status" value="1"/>
</dbReference>
<keyword evidence="5 9" id="KW-0863">Zinc-finger</keyword>
<protein>
    <recommendedName>
        <fullName evidence="2">RING-type E3 ubiquitin transferase</fullName>
        <ecNumber evidence="2">2.3.2.27</ecNumber>
    </recommendedName>
</protein>
<gene>
    <name evidence="11" type="ORF">J3Q64DRAFT_1735159</name>
</gene>
<dbReference type="InterPro" id="IPR018957">
    <property type="entry name" value="Znf_C3HC4_RING-type"/>
</dbReference>
<reference evidence="11 12" key="1">
    <citation type="submission" date="2024-04" db="EMBL/GenBank/DDBJ databases">
        <title>Symmetric and asymmetric DNA N6-adenine methylation regulates different biological responses in Mucorales.</title>
        <authorList>
            <consortium name="Lawrence Berkeley National Laboratory"/>
            <person name="Lax C."/>
            <person name="Mondo S.J."/>
            <person name="Osorio-Concepcion M."/>
            <person name="Muszewska A."/>
            <person name="Corrochano-Luque M."/>
            <person name="Gutierrez G."/>
            <person name="Riley R."/>
            <person name="Lipzen A."/>
            <person name="Guo J."/>
            <person name="Hundley H."/>
            <person name="Amirebrahimi M."/>
            <person name="Ng V."/>
            <person name="Lorenzo-Gutierrez D."/>
            <person name="Binder U."/>
            <person name="Yang J."/>
            <person name="Song Y."/>
            <person name="Canovas D."/>
            <person name="Navarro E."/>
            <person name="Freitag M."/>
            <person name="Gabaldon T."/>
            <person name="Grigoriev I.V."/>
            <person name="Corrochano L.M."/>
            <person name="Nicolas F.E."/>
            <person name="Garre V."/>
        </authorList>
    </citation>
    <scope>NUCLEOTIDE SEQUENCE [LARGE SCALE GENOMIC DNA]</scope>
    <source>
        <strain evidence="11 12">L51</strain>
    </source>
</reference>
<sequence length="240" mass="27357">MMVLSSSIRATEIPSTSPCPICLQVPDNQTYLKPCYHSFCFSCILKWINITPCCPLCKQLIDTLVYNVDEDKGTFQEYTLVGKDLDGFMRSGRRIYNSSIQIIHPKPLQRFANISIPRSTAHTKGKVVCSPRLPILVGSLYEPMVEEYVESLLLIPYQKKASKRHDSSPVTMYEPSVLEPLSEWIGDLPGETRIAERFINELMGFVKSGMNYITFVSQSSRETLISLISKNYPNFIMYIY</sequence>
<keyword evidence="7" id="KW-0805">Transcription regulation</keyword>
<evidence type="ECO:0000313" key="12">
    <source>
        <dbReference type="Proteomes" id="UP001448207"/>
    </source>
</evidence>
<keyword evidence="4" id="KW-0479">Metal-binding</keyword>
<comment type="catalytic activity">
    <reaction evidence="1">
        <text>S-ubiquitinyl-[E2 ubiquitin-conjugating enzyme]-L-cysteine + [acceptor protein]-L-lysine = [E2 ubiquitin-conjugating enzyme]-L-cysteine + N(6)-ubiquitinyl-[acceptor protein]-L-lysine.</text>
        <dbReference type="EC" id="2.3.2.27"/>
    </reaction>
</comment>
<dbReference type="SUPFAM" id="SSF57850">
    <property type="entry name" value="RING/U-box"/>
    <property type="match status" value="1"/>
</dbReference>
<keyword evidence="6" id="KW-0862">Zinc</keyword>
<evidence type="ECO:0000256" key="2">
    <source>
        <dbReference type="ARBA" id="ARBA00012483"/>
    </source>
</evidence>
<dbReference type="InterPro" id="IPR001841">
    <property type="entry name" value="Znf_RING"/>
</dbReference>
<dbReference type="EMBL" id="JBCLYO010000006">
    <property type="protein sequence ID" value="KAL0087922.1"/>
    <property type="molecule type" value="Genomic_DNA"/>
</dbReference>
<evidence type="ECO:0000256" key="7">
    <source>
        <dbReference type="ARBA" id="ARBA00023015"/>
    </source>
</evidence>
<keyword evidence="12" id="KW-1185">Reference proteome</keyword>
<evidence type="ECO:0000256" key="3">
    <source>
        <dbReference type="ARBA" id="ARBA00022679"/>
    </source>
</evidence>
<dbReference type="Pfam" id="PF00097">
    <property type="entry name" value="zf-C3HC4"/>
    <property type="match status" value="1"/>
</dbReference>
<evidence type="ECO:0000256" key="1">
    <source>
        <dbReference type="ARBA" id="ARBA00000900"/>
    </source>
</evidence>
<keyword evidence="8" id="KW-0804">Transcription</keyword>